<dbReference type="EnsemblMetazoa" id="PPA22295.1">
    <property type="protein sequence ID" value="PPA22295.1"/>
    <property type="gene ID" value="WBGene00111849"/>
</dbReference>
<reference evidence="4" key="1">
    <citation type="journal article" date="2008" name="Nat. Genet.">
        <title>The Pristionchus pacificus genome provides a unique perspective on nematode lifestyle and parasitism.</title>
        <authorList>
            <person name="Dieterich C."/>
            <person name="Clifton S.W."/>
            <person name="Schuster L.N."/>
            <person name="Chinwalla A."/>
            <person name="Delehaunty K."/>
            <person name="Dinkelacker I."/>
            <person name="Fulton L."/>
            <person name="Fulton R."/>
            <person name="Godfrey J."/>
            <person name="Minx P."/>
            <person name="Mitreva M."/>
            <person name="Roeseler W."/>
            <person name="Tian H."/>
            <person name="Witte H."/>
            <person name="Yang S.P."/>
            <person name="Wilson R.K."/>
            <person name="Sommer R.J."/>
        </authorList>
    </citation>
    <scope>NUCLEOTIDE SEQUENCE [LARGE SCALE GENOMIC DNA]</scope>
    <source>
        <strain evidence="4">PS312</strain>
    </source>
</reference>
<keyword evidence="4" id="KW-1185">Reference proteome</keyword>
<evidence type="ECO:0000313" key="4">
    <source>
        <dbReference type="Proteomes" id="UP000005239"/>
    </source>
</evidence>
<reference evidence="3" key="2">
    <citation type="submission" date="2022-06" db="UniProtKB">
        <authorList>
            <consortium name="EnsemblMetazoa"/>
        </authorList>
    </citation>
    <scope>IDENTIFICATION</scope>
    <source>
        <strain evidence="3">PS312</strain>
    </source>
</reference>
<accession>A0A2A6CW22</accession>
<proteinExistence type="predicted"/>
<dbReference type="AlphaFoldDB" id="A0A2A6CW22"/>
<feature type="compositionally biased region" description="Basic and acidic residues" evidence="2">
    <location>
        <begin position="29"/>
        <end position="47"/>
    </location>
</feature>
<feature type="region of interest" description="Disordered" evidence="2">
    <location>
        <begin position="28"/>
        <end position="48"/>
    </location>
</feature>
<organism evidence="3 4">
    <name type="scientific">Pristionchus pacificus</name>
    <name type="common">Parasitic nematode worm</name>
    <dbReference type="NCBI Taxonomy" id="54126"/>
    <lineage>
        <taxon>Eukaryota</taxon>
        <taxon>Metazoa</taxon>
        <taxon>Ecdysozoa</taxon>
        <taxon>Nematoda</taxon>
        <taxon>Chromadorea</taxon>
        <taxon>Rhabditida</taxon>
        <taxon>Rhabditina</taxon>
        <taxon>Diplogasteromorpha</taxon>
        <taxon>Diplogasteroidea</taxon>
        <taxon>Neodiplogasteridae</taxon>
        <taxon>Pristionchus</taxon>
    </lineage>
</organism>
<evidence type="ECO:0000256" key="1">
    <source>
        <dbReference type="SAM" id="Coils"/>
    </source>
</evidence>
<name>A0A2A6CW22_PRIPA</name>
<keyword evidence="1" id="KW-0175">Coiled coil</keyword>
<feature type="coiled-coil region" evidence="1">
    <location>
        <begin position="107"/>
        <end position="177"/>
    </location>
</feature>
<gene>
    <name evidence="3" type="primary">WBGene00111849</name>
</gene>
<accession>A0A8R1YEI3</accession>
<evidence type="ECO:0000256" key="2">
    <source>
        <dbReference type="SAM" id="MobiDB-lite"/>
    </source>
</evidence>
<evidence type="ECO:0000313" key="3">
    <source>
        <dbReference type="EnsemblMetazoa" id="PPA22295.1"/>
    </source>
</evidence>
<protein>
    <submittedName>
        <fullName evidence="3">Uncharacterized protein</fullName>
    </submittedName>
</protein>
<dbReference type="Proteomes" id="UP000005239">
    <property type="component" value="Unassembled WGS sequence"/>
</dbReference>
<sequence length="211" mass="24896">MTDPGSASELLHLFEDYEFEEPQASWRKNKYEKENNEVHEPIDKDENSSQQFAPIQASVMLAYWREIDRKREVTNELVNVLIDENERISREIVRIQKSEEMKFFEFLKQSKKRNEEDEKENDKLIRENATVYSQLKEAMERKKEVSVSNTNIVRESNISSYEQLEMLKNENEQLTKAIMVHSKGELGKKIAEILAENEKMIADINLRMSSC</sequence>